<organism evidence="2 3">
    <name type="scientific">Nocardioides potassii</name>
    <dbReference type="NCBI Taxonomy" id="2911371"/>
    <lineage>
        <taxon>Bacteria</taxon>
        <taxon>Bacillati</taxon>
        <taxon>Actinomycetota</taxon>
        <taxon>Actinomycetes</taxon>
        <taxon>Propionibacteriales</taxon>
        <taxon>Nocardioidaceae</taxon>
        <taxon>Nocardioides</taxon>
    </lineage>
</organism>
<dbReference type="EMBL" id="JAKJHZ010000005">
    <property type="protein sequence ID" value="MCF6376939.1"/>
    <property type="molecule type" value="Genomic_DNA"/>
</dbReference>
<keyword evidence="3" id="KW-1185">Reference proteome</keyword>
<evidence type="ECO:0000313" key="3">
    <source>
        <dbReference type="Proteomes" id="UP001201161"/>
    </source>
</evidence>
<comment type="caution">
    <text evidence="2">The sequence shown here is derived from an EMBL/GenBank/DDBJ whole genome shotgun (WGS) entry which is preliminary data.</text>
</comment>
<name>A0ABS9H9Q3_9ACTN</name>
<reference evidence="2 3" key="1">
    <citation type="submission" date="2022-01" db="EMBL/GenBank/DDBJ databases">
        <title>Nocardioides sp. nov., an actinomycete isolated from mining soil.</title>
        <authorList>
            <person name="Liu L."/>
        </authorList>
    </citation>
    <scope>NUCLEOTIDE SEQUENCE [LARGE SCALE GENOMIC DNA]</scope>
    <source>
        <strain evidence="2 3">KLBMP 9356</strain>
    </source>
</reference>
<protein>
    <submittedName>
        <fullName evidence="2">ImmA/IrrE family metallo-endopeptidase</fullName>
    </submittedName>
</protein>
<feature type="domain" description="IrrE N-terminal-like" evidence="1">
    <location>
        <begin position="11"/>
        <end position="115"/>
    </location>
</feature>
<dbReference type="RefSeq" id="WP_236399857.1">
    <property type="nucleotide sequence ID" value="NZ_JAKJHZ010000005.1"/>
</dbReference>
<dbReference type="Proteomes" id="UP001201161">
    <property type="component" value="Unassembled WGS sequence"/>
</dbReference>
<dbReference type="InterPro" id="IPR010359">
    <property type="entry name" value="IrrE_HExxH"/>
</dbReference>
<proteinExistence type="predicted"/>
<accession>A0ABS9H9Q3</accession>
<evidence type="ECO:0000259" key="1">
    <source>
        <dbReference type="Pfam" id="PF06114"/>
    </source>
</evidence>
<dbReference type="Pfam" id="PF06114">
    <property type="entry name" value="Peptidase_M78"/>
    <property type="match status" value="1"/>
</dbReference>
<sequence length="138" mass="15832">MRTLDELLWHCADLGVDVEWADLGPTKHGGYKASTDVITLSHRLTRRQAIATLAHELGHRAFGDRCSTPAVERRAWEYAAAFLITPSEYARAEAEVGCHMAALAEHLDVTPKVIEAWRRWAHKRVPLERRRYYTVEWP</sequence>
<evidence type="ECO:0000313" key="2">
    <source>
        <dbReference type="EMBL" id="MCF6376939.1"/>
    </source>
</evidence>
<gene>
    <name evidence="2" type="ORF">L2K70_04925</name>
</gene>